<evidence type="ECO:0000313" key="2">
    <source>
        <dbReference type="Proteomes" id="UP000622890"/>
    </source>
</evidence>
<reference evidence="1" key="1">
    <citation type="submission" date="2021-01" db="EMBL/GenBank/DDBJ databases">
        <title>Genome sequence of strain Noviherbaspirillum sp. DKR-6.</title>
        <authorList>
            <person name="Chaudhary D.K."/>
        </authorList>
    </citation>
    <scope>NUCLEOTIDE SEQUENCE</scope>
    <source>
        <strain evidence="1">DKR-6</strain>
    </source>
</reference>
<gene>
    <name evidence="1" type="ORF">JJB74_10060</name>
</gene>
<accession>A0A934W6C4</accession>
<organism evidence="1 2">
    <name type="scientific">Noviherbaspirillum pedocola</name>
    <dbReference type="NCBI Taxonomy" id="2801341"/>
    <lineage>
        <taxon>Bacteria</taxon>
        <taxon>Pseudomonadati</taxon>
        <taxon>Pseudomonadota</taxon>
        <taxon>Betaproteobacteria</taxon>
        <taxon>Burkholderiales</taxon>
        <taxon>Oxalobacteraceae</taxon>
        <taxon>Noviherbaspirillum</taxon>
    </lineage>
</organism>
<protein>
    <submittedName>
        <fullName evidence="1">Uncharacterized protein</fullName>
    </submittedName>
</protein>
<keyword evidence="2" id="KW-1185">Reference proteome</keyword>
<comment type="caution">
    <text evidence="1">The sequence shown here is derived from an EMBL/GenBank/DDBJ whole genome shotgun (WGS) entry which is preliminary data.</text>
</comment>
<dbReference type="AlphaFoldDB" id="A0A934W6C4"/>
<dbReference type="EMBL" id="JAEPBG010000003">
    <property type="protein sequence ID" value="MBK4734950.1"/>
    <property type="molecule type" value="Genomic_DNA"/>
</dbReference>
<sequence>MLAVSMSCAAHAQEISTAEKLLFTSDHLRNVAPANTLRYRFVHRERDGQDFRDTVTVKMTARNADGSAMVLTQFLHDKHAQALPSMAAARGNPALLGFLERDIEEMKRLTGGSNSYFRKRIRMALAQEASVTNVPVSCAGCKVKGTRIAIQPYRNDPMREKMPKFETKQYEFVLSDAIPGTVCQIRSTVPPSSAAHGERAGLAWIEETMQFDGMKR</sequence>
<dbReference type="Proteomes" id="UP000622890">
    <property type="component" value="Unassembled WGS sequence"/>
</dbReference>
<proteinExistence type="predicted"/>
<dbReference type="RefSeq" id="WP_200591716.1">
    <property type="nucleotide sequence ID" value="NZ_JAEPBG010000003.1"/>
</dbReference>
<evidence type="ECO:0000313" key="1">
    <source>
        <dbReference type="EMBL" id="MBK4734950.1"/>
    </source>
</evidence>
<name>A0A934W6C4_9BURK</name>